<evidence type="ECO:0000313" key="2">
    <source>
        <dbReference type="Proteomes" id="UP000765509"/>
    </source>
</evidence>
<organism evidence="1 2">
    <name type="scientific">Austropuccinia psidii MF-1</name>
    <dbReference type="NCBI Taxonomy" id="1389203"/>
    <lineage>
        <taxon>Eukaryota</taxon>
        <taxon>Fungi</taxon>
        <taxon>Dikarya</taxon>
        <taxon>Basidiomycota</taxon>
        <taxon>Pucciniomycotina</taxon>
        <taxon>Pucciniomycetes</taxon>
        <taxon>Pucciniales</taxon>
        <taxon>Sphaerophragmiaceae</taxon>
        <taxon>Austropuccinia</taxon>
    </lineage>
</organism>
<dbReference type="Proteomes" id="UP000765509">
    <property type="component" value="Unassembled WGS sequence"/>
</dbReference>
<protein>
    <submittedName>
        <fullName evidence="1">Uncharacterized protein</fullName>
    </submittedName>
</protein>
<dbReference type="EMBL" id="AVOT02065114">
    <property type="protein sequence ID" value="MBW0557316.1"/>
    <property type="molecule type" value="Genomic_DNA"/>
</dbReference>
<sequence>MRLKGIGGHSTAVVGLAENTLFVVQFGEERKIHFFVSRGTVHTLMGRPFLAYNGIRVEHSEDQGEIWSYRESDGNRLCIPICSAEAKGWHSVPSKGMELYNMVKASDWKDTDEEISKI</sequence>
<keyword evidence="2" id="KW-1185">Reference proteome</keyword>
<dbReference type="OrthoDB" id="778454at2759"/>
<evidence type="ECO:0000313" key="1">
    <source>
        <dbReference type="EMBL" id="MBW0557316.1"/>
    </source>
</evidence>
<proteinExistence type="predicted"/>
<gene>
    <name evidence="1" type="ORF">O181_097031</name>
</gene>
<dbReference type="AlphaFoldDB" id="A0A9Q3PEQ9"/>
<accession>A0A9Q3PEQ9</accession>
<reference evidence="1" key="1">
    <citation type="submission" date="2021-03" db="EMBL/GenBank/DDBJ databases">
        <title>Draft genome sequence of rust myrtle Austropuccinia psidii MF-1, a brazilian biotype.</title>
        <authorList>
            <person name="Quecine M.C."/>
            <person name="Pachon D.M.R."/>
            <person name="Bonatelli M.L."/>
            <person name="Correr F.H."/>
            <person name="Franceschini L.M."/>
            <person name="Leite T.F."/>
            <person name="Margarido G.R.A."/>
            <person name="Almeida C.A."/>
            <person name="Ferrarezi J.A."/>
            <person name="Labate C.A."/>
        </authorList>
    </citation>
    <scope>NUCLEOTIDE SEQUENCE</scope>
    <source>
        <strain evidence="1">MF-1</strain>
    </source>
</reference>
<comment type="caution">
    <text evidence="1">The sequence shown here is derived from an EMBL/GenBank/DDBJ whole genome shotgun (WGS) entry which is preliminary data.</text>
</comment>
<name>A0A9Q3PEQ9_9BASI</name>